<evidence type="ECO:0000313" key="1">
    <source>
        <dbReference type="EMBL" id="SVB32867.1"/>
    </source>
</evidence>
<gene>
    <name evidence="1" type="ORF">METZ01_LOCUS185721</name>
</gene>
<protein>
    <submittedName>
        <fullName evidence="1">Uncharacterized protein</fullName>
    </submittedName>
</protein>
<sequence>MHKPQEGDARIAYLEHDVYHCPDDGQQLLFVPNEGSYRCDMCGGVLLSAKDIDSEVLESIMELPEVIEEGLSTECPTCSTDSDLSDGETALTNFAVEWYYYHTQTTPIGTMKVYQCGVSNVGHCTVCASTWFAGPGEFDALGRALGKNTTRIWREQFRRLGKKEKLWHISGGERRAIKTKNTFGVQEQSLLRQARLAGVETETERKWKEAASRSDNLCKHVADNGKMCDHRKSAKSTHDQDYCYKHQPE</sequence>
<dbReference type="AlphaFoldDB" id="A0A382D5H8"/>
<organism evidence="1">
    <name type="scientific">marine metagenome</name>
    <dbReference type="NCBI Taxonomy" id="408172"/>
    <lineage>
        <taxon>unclassified sequences</taxon>
        <taxon>metagenomes</taxon>
        <taxon>ecological metagenomes</taxon>
    </lineage>
</organism>
<proteinExistence type="predicted"/>
<dbReference type="EMBL" id="UINC01037415">
    <property type="protein sequence ID" value="SVB32867.1"/>
    <property type="molecule type" value="Genomic_DNA"/>
</dbReference>
<accession>A0A382D5H8</accession>
<name>A0A382D5H8_9ZZZZ</name>
<reference evidence="1" key="1">
    <citation type="submission" date="2018-05" db="EMBL/GenBank/DDBJ databases">
        <authorList>
            <person name="Lanie J.A."/>
            <person name="Ng W.-L."/>
            <person name="Kazmierczak K.M."/>
            <person name="Andrzejewski T.M."/>
            <person name="Davidsen T.M."/>
            <person name="Wayne K.J."/>
            <person name="Tettelin H."/>
            <person name="Glass J.I."/>
            <person name="Rusch D."/>
            <person name="Podicherti R."/>
            <person name="Tsui H.-C.T."/>
            <person name="Winkler M.E."/>
        </authorList>
    </citation>
    <scope>NUCLEOTIDE SEQUENCE</scope>
</reference>